<dbReference type="GO" id="GO:0051536">
    <property type="term" value="F:iron-sulfur cluster binding"/>
    <property type="evidence" value="ECO:0007669"/>
    <property type="project" value="UniProtKB-KW"/>
</dbReference>
<dbReference type="InterPro" id="IPR017900">
    <property type="entry name" value="4Fe4S_Fe_S_CS"/>
</dbReference>
<evidence type="ECO:0000256" key="3">
    <source>
        <dbReference type="ARBA" id="ARBA00023014"/>
    </source>
</evidence>
<reference evidence="6" key="1">
    <citation type="submission" date="2015-08" db="EMBL/GenBank/DDBJ databases">
        <title>Genome sequence of the strict anaerobe Clostridium homopropionicum LuHBu1 (DSM 5847T).</title>
        <authorList>
            <person name="Poehlein A."/>
            <person name="Beck M."/>
            <person name="Schiel-Bengelsdorf B."/>
            <person name="Bengelsdorf F.R."/>
            <person name="Daniel R."/>
            <person name="Duerre P."/>
        </authorList>
    </citation>
    <scope>NUCLEOTIDE SEQUENCE [LARGE SCALE GENOMIC DNA]</scope>
    <source>
        <strain evidence="6">DSM 5847</strain>
    </source>
</reference>
<dbReference type="STRING" id="36844.SAMN04488501_103173"/>
<dbReference type="EMBL" id="LHUR01000012">
    <property type="protein sequence ID" value="KOA20686.1"/>
    <property type="molecule type" value="Genomic_DNA"/>
</dbReference>
<evidence type="ECO:0000256" key="1">
    <source>
        <dbReference type="ARBA" id="ARBA00022723"/>
    </source>
</evidence>
<keyword evidence="1" id="KW-0479">Metal-binding</keyword>
<comment type="caution">
    <text evidence="5">The sequence shown here is derived from an EMBL/GenBank/DDBJ whole genome shotgun (WGS) entry which is preliminary data.</text>
</comment>
<feature type="domain" description="4Fe-4S ferredoxin-type" evidence="4">
    <location>
        <begin position="302"/>
        <end position="333"/>
    </location>
</feature>
<name>A0A0L6ZCJ9_9CLOT</name>
<sequence length="350" mass="39986">MFIIDKDNLNDLFRKWSKESEVYAPQVEEGQVMLLPYEEEKFTMDYVNFAFPVKEHLFKQREILFNWGNKNGSISIETPINIDTNKSKRIFFGVRPCEVHGIKYTDKFFLKGYRDEFYARARNSALIAAVNCTEPGENCFCSSMGTGPFASSGYDLLFTPLKDAYLVEIGTEKGRELIHCVKELFTEIKEELLHEKEIVEKSSKNKFKTKINTDNISKVLEESFNSPIWKGLSKDCITCTGCTSLCPTCTCFNVVEESIGDNCGCRVRYWDSCQSDSFTRNAQKHNPRSSEARVRYRIYDKFKYIEDKFNMKGCNGCGRCINVCPAAINVVEIINKLSDSKSALESNGGE</sequence>
<dbReference type="PANTHER" id="PTHR40447:SF1">
    <property type="entry name" value="ANAEROBIC SULFITE REDUCTASE SUBUNIT A"/>
    <property type="match status" value="1"/>
</dbReference>
<protein>
    <submittedName>
        <fullName evidence="5">Anaerobic sulfite reductase subunit A</fullName>
    </submittedName>
</protein>
<dbReference type="PATRIC" id="fig|1121318.3.peg.833"/>
<dbReference type="InterPro" id="IPR017896">
    <property type="entry name" value="4Fe4S_Fe-S-bd"/>
</dbReference>
<dbReference type="Pfam" id="PF17179">
    <property type="entry name" value="Fer4_22"/>
    <property type="match status" value="1"/>
</dbReference>
<dbReference type="SUPFAM" id="SSF46548">
    <property type="entry name" value="alpha-helical ferredoxin"/>
    <property type="match status" value="1"/>
</dbReference>
<evidence type="ECO:0000313" key="6">
    <source>
        <dbReference type="Proteomes" id="UP000037043"/>
    </source>
</evidence>
<feature type="domain" description="4Fe-4S ferredoxin-type" evidence="4">
    <location>
        <begin position="225"/>
        <end position="257"/>
    </location>
</feature>
<gene>
    <name evidence="5" type="primary">asrA</name>
    <name evidence="5" type="ORF">CLHOM_08280</name>
</gene>
<dbReference type="InterPro" id="IPR009051">
    <property type="entry name" value="Helical_ferredxn"/>
</dbReference>
<keyword evidence="6" id="KW-1185">Reference proteome</keyword>
<keyword evidence="3" id="KW-0411">Iron-sulfur</keyword>
<dbReference type="RefSeq" id="WP_052220418.1">
    <property type="nucleotide sequence ID" value="NZ_LHUR01000012.1"/>
</dbReference>
<dbReference type="Gene3D" id="1.10.1060.10">
    <property type="entry name" value="Alpha-helical ferredoxin"/>
    <property type="match status" value="1"/>
</dbReference>
<proteinExistence type="predicted"/>
<evidence type="ECO:0000259" key="4">
    <source>
        <dbReference type="PROSITE" id="PS51379"/>
    </source>
</evidence>
<evidence type="ECO:0000313" key="5">
    <source>
        <dbReference type="EMBL" id="KOA20686.1"/>
    </source>
</evidence>
<dbReference type="AlphaFoldDB" id="A0A0L6ZCJ9"/>
<dbReference type="Proteomes" id="UP000037043">
    <property type="component" value="Unassembled WGS sequence"/>
</dbReference>
<dbReference type="PROSITE" id="PS51379">
    <property type="entry name" value="4FE4S_FER_2"/>
    <property type="match status" value="2"/>
</dbReference>
<organism evidence="5 6">
    <name type="scientific">Clostridium homopropionicum DSM 5847</name>
    <dbReference type="NCBI Taxonomy" id="1121318"/>
    <lineage>
        <taxon>Bacteria</taxon>
        <taxon>Bacillati</taxon>
        <taxon>Bacillota</taxon>
        <taxon>Clostridia</taxon>
        <taxon>Eubacteriales</taxon>
        <taxon>Clostridiaceae</taxon>
        <taxon>Clostridium</taxon>
    </lineage>
</organism>
<evidence type="ECO:0000256" key="2">
    <source>
        <dbReference type="ARBA" id="ARBA00023004"/>
    </source>
</evidence>
<accession>A0A0L6ZCJ9</accession>
<dbReference type="PROSITE" id="PS00198">
    <property type="entry name" value="4FE4S_FER_1"/>
    <property type="match status" value="1"/>
</dbReference>
<dbReference type="GO" id="GO:0046872">
    <property type="term" value="F:metal ion binding"/>
    <property type="evidence" value="ECO:0007669"/>
    <property type="project" value="UniProtKB-KW"/>
</dbReference>
<keyword evidence="2" id="KW-0408">Iron</keyword>
<dbReference type="PANTHER" id="PTHR40447">
    <property type="entry name" value="ANAEROBIC SULFITE REDUCTASE SUBUNIT A"/>
    <property type="match status" value="1"/>
</dbReference>